<keyword evidence="4" id="KW-1185">Reference proteome</keyword>
<dbReference type="Gene3D" id="1.20.1110.10">
    <property type="entry name" value="Calcium-transporting ATPase, transmembrane domain"/>
    <property type="match status" value="3"/>
</dbReference>
<name>A0ABD2Z0C0_9GENT</name>
<dbReference type="PRINTS" id="PR00119">
    <property type="entry name" value="CATATPASE"/>
</dbReference>
<reference evidence="3 4" key="1">
    <citation type="submission" date="2024-11" db="EMBL/GenBank/DDBJ databases">
        <title>A near-complete genome assembly of Cinchona calisaya.</title>
        <authorList>
            <person name="Lian D.C."/>
            <person name="Zhao X.W."/>
            <person name="Wei L."/>
        </authorList>
    </citation>
    <scope>NUCLEOTIDE SEQUENCE [LARGE SCALE GENOMIC DNA]</scope>
    <source>
        <tissue evidence="3">Nenye</tissue>
    </source>
</reference>
<dbReference type="InterPro" id="IPR008250">
    <property type="entry name" value="ATPase_P-typ_transduc_dom_A_sf"/>
</dbReference>
<comment type="caution">
    <text evidence="3">The sequence shown here is derived from an EMBL/GenBank/DDBJ whole genome shotgun (WGS) entry which is preliminary data.</text>
</comment>
<organism evidence="3 4">
    <name type="scientific">Cinchona calisaya</name>
    <dbReference type="NCBI Taxonomy" id="153742"/>
    <lineage>
        <taxon>Eukaryota</taxon>
        <taxon>Viridiplantae</taxon>
        <taxon>Streptophyta</taxon>
        <taxon>Embryophyta</taxon>
        <taxon>Tracheophyta</taxon>
        <taxon>Spermatophyta</taxon>
        <taxon>Magnoliopsida</taxon>
        <taxon>eudicotyledons</taxon>
        <taxon>Gunneridae</taxon>
        <taxon>Pentapetalae</taxon>
        <taxon>asterids</taxon>
        <taxon>lamiids</taxon>
        <taxon>Gentianales</taxon>
        <taxon>Rubiaceae</taxon>
        <taxon>Cinchonoideae</taxon>
        <taxon>Cinchoneae</taxon>
        <taxon>Cinchona</taxon>
    </lineage>
</organism>
<dbReference type="InterPro" id="IPR059000">
    <property type="entry name" value="ATPase_P-type_domA"/>
</dbReference>
<protein>
    <recommendedName>
        <fullName evidence="2">P-type ATPase A domain-containing protein</fullName>
    </recommendedName>
</protein>
<feature type="domain" description="P-type ATPase A" evidence="2">
    <location>
        <begin position="24"/>
        <end position="69"/>
    </location>
</feature>
<evidence type="ECO:0000256" key="1">
    <source>
        <dbReference type="ARBA" id="ARBA00022842"/>
    </source>
</evidence>
<keyword evidence="1" id="KW-0460">Magnesium</keyword>
<evidence type="ECO:0000313" key="4">
    <source>
        <dbReference type="Proteomes" id="UP001630127"/>
    </source>
</evidence>
<proteinExistence type="predicted"/>
<dbReference type="InterPro" id="IPR023214">
    <property type="entry name" value="HAD_sf"/>
</dbReference>
<accession>A0ABD2Z0C0</accession>
<dbReference type="Proteomes" id="UP001630127">
    <property type="component" value="Unassembled WGS sequence"/>
</dbReference>
<dbReference type="Gene3D" id="3.40.1110.10">
    <property type="entry name" value="Calcium-transporting ATPase, cytoplasmic domain N"/>
    <property type="match status" value="2"/>
</dbReference>
<dbReference type="Pfam" id="PF00122">
    <property type="entry name" value="E1-E2_ATPase"/>
    <property type="match status" value="1"/>
</dbReference>
<dbReference type="SUPFAM" id="SSF81653">
    <property type="entry name" value="Calcium ATPase, transduction domain A"/>
    <property type="match status" value="1"/>
</dbReference>
<sequence>MAIVLANGGEKNDGNAAATLMARLAPKAKVLGDGIWQELDVAILVPGDIISNKLGDIIPADARLLEVSSNWRIPACHQEDRWMKFTLVLHEIIVMFPVQYYSYRSGINNLLVLLFNWRIPIAIPTVLSVTLAIGSHHLSLQKDMDKDMVILLATRAARDAAIVNMLGDPKALANIKEVHFLPFSPVDKRTGITYVDADGNWYQASKRAPEQGLMLSCGCLPVPERSKESPGGPWVFCGLLPLFDPPRHNSSENICQALDLGVCVKVITEKGISWLLQRRQVDYLAWEQICILLPHFWVITGMKNEALPVKELIEKADGFAGVFPGDRLAIAEETGRRLGMGTNMYPSSSLLGRNRDENEALPVEELIEKADGFAGVFPDAARGAVDIVLTEPGLSDIISAIYAASIITIRIVLGFTRLALIWKYDFPAFMVLIIAILHDGTIMTISRDRVKSSPIPDSWKLNEILATGIVINTCFNHCTILLDCSQYLFLRGLGIVIKGISFAEFQFQTRFHLKFLSGNTEEISSAIYPASMLNIAVLLLLG</sequence>
<dbReference type="Gene3D" id="2.70.150.10">
    <property type="entry name" value="Calcium-transporting ATPase, cytoplasmic transduction domain A"/>
    <property type="match status" value="1"/>
</dbReference>
<dbReference type="InterPro" id="IPR023298">
    <property type="entry name" value="ATPase_P-typ_TM_dom_sf"/>
</dbReference>
<dbReference type="SUPFAM" id="SSF81665">
    <property type="entry name" value="Calcium ATPase, transmembrane domain M"/>
    <property type="match status" value="1"/>
</dbReference>
<dbReference type="InterPro" id="IPR023299">
    <property type="entry name" value="ATPase_P-typ_cyto_dom_N"/>
</dbReference>
<dbReference type="EMBL" id="JBJUIK010000011">
    <property type="protein sequence ID" value="KAL3511547.1"/>
    <property type="molecule type" value="Genomic_DNA"/>
</dbReference>
<evidence type="ECO:0000259" key="2">
    <source>
        <dbReference type="Pfam" id="PF00122"/>
    </source>
</evidence>
<dbReference type="PANTHER" id="PTHR42861">
    <property type="entry name" value="CALCIUM-TRANSPORTING ATPASE"/>
    <property type="match status" value="1"/>
</dbReference>
<dbReference type="SUPFAM" id="SSF81660">
    <property type="entry name" value="Metal cation-transporting ATPase, ATP-binding domain N"/>
    <property type="match status" value="1"/>
</dbReference>
<dbReference type="Gene3D" id="3.40.50.1000">
    <property type="entry name" value="HAD superfamily/HAD-like"/>
    <property type="match status" value="3"/>
</dbReference>
<gene>
    <name evidence="3" type="ORF">ACH5RR_024264</name>
</gene>
<evidence type="ECO:0000313" key="3">
    <source>
        <dbReference type="EMBL" id="KAL3511547.1"/>
    </source>
</evidence>
<dbReference type="AlphaFoldDB" id="A0ABD2Z0C0"/>